<feature type="domain" description="Tyr recombinase" evidence="5">
    <location>
        <begin position="131"/>
        <end position="321"/>
    </location>
</feature>
<evidence type="ECO:0008006" key="9">
    <source>
        <dbReference type="Google" id="ProtNLM"/>
    </source>
</evidence>
<dbReference type="Gene3D" id="1.10.443.10">
    <property type="entry name" value="Intergrase catalytic core"/>
    <property type="match status" value="1"/>
</dbReference>
<comment type="similarity">
    <text evidence="1">Belongs to the 'phage' integrase family.</text>
</comment>
<dbReference type="Gene3D" id="1.10.150.130">
    <property type="match status" value="1"/>
</dbReference>
<evidence type="ECO:0000313" key="7">
    <source>
        <dbReference type="EMBL" id="OGL97749.1"/>
    </source>
</evidence>
<dbReference type="PANTHER" id="PTHR30349:SF41">
    <property type="entry name" value="INTEGRASE_RECOMBINASE PROTEIN MJ0367-RELATED"/>
    <property type="match status" value="1"/>
</dbReference>
<dbReference type="InterPro" id="IPR002104">
    <property type="entry name" value="Integrase_catalytic"/>
</dbReference>
<dbReference type="PROSITE" id="PS51898">
    <property type="entry name" value="TYR_RECOMBINASE"/>
    <property type="match status" value="1"/>
</dbReference>
<dbReference type="InterPro" id="IPR011010">
    <property type="entry name" value="DNA_brk_join_enz"/>
</dbReference>
<evidence type="ECO:0000256" key="2">
    <source>
        <dbReference type="ARBA" id="ARBA00023125"/>
    </source>
</evidence>
<dbReference type="PANTHER" id="PTHR30349">
    <property type="entry name" value="PHAGE INTEGRASE-RELATED"/>
    <property type="match status" value="1"/>
</dbReference>
<name>A0A1F7W4R5_9BACT</name>
<organism evidence="7 8">
    <name type="scientific">Candidatus Uhrbacteria bacterium RIFOXYB2_FULL_57_15</name>
    <dbReference type="NCBI Taxonomy" id="1802422"/>
    <lineage>
        <taxon>Bacteria</taxon>
        <taxon>Candidatus Uhriibacteriota</taxon>
    </lineage>
</organism>
<evidence type="ECO:0000256" key="3">
    <source>
        <dbReference type="ARBA" id="ARBA00023172"/>
    </source>
</evidence>
<evidence type="ECO:0000259" key="5">
    <source>
        <dbReference type="PROSITE" id="PS51898"/>
    </source>
</evidence>
<dbReference type="PROSITE" id="PS51900">
    <property type="entry name" value="CB"/>
    <property type="match status" value="1"/>
</dbReference>
<accession>A0A1F7W4R5</accession>
<dbReference type="Pfam" id="PF00589">
    <property type="entry name" value="Phage_integrase"/>
    <property type="match status" value="1"/>
</dbReference>
<dbReference type="CDD" id="cd00397">
    <property type="entry name" value="DNA_BRE_C"/>
    <property type="match status" value="1"/>
</dbReference>
<dbReference type="Proteomes" id="UP000176501">
    <property type="component" value="Unassembled WGS sequence"/>
</dbReference>
<dbReference type="SUPFAM" id="SSF56349">
    <property type="entry name" value="DNA breaking-rejoining enzymes"/>
    <property type="match status" value="1"/>
</dbReference>
<dbReference type="EMBL" id="MGFE01000030">
    <property type="protein sequence ID" value="OGL97749.1"/>
    <property type="molecule type" value="Genomic_DNA"/>
</dbReference>
<dbReference type="AlphaFoldDB" id="A0A1F7W4R5"/>
<dbReference type="GO" id="GO:0006310">
    <property type="term" value="P:DNA recombination"/>
    <property type="evidence" value="ECO:0007669"/>
    <property type="project" value="UniProtKB-KW"/>
</dbReference>
<dbReference type="InterPro" id="IPR044068">
    <property type="entry name" value="CB"/>
</dbReference>
<keyword evidence="3" id="KW-0233">DNA recombination</keyword>
<protein>
    <recommendedName>
        <fullName evidence="9">Tyr recombinase domain-containing protein</fullName>
    </recommendedName>
</protein>
<evidence type="ECO:0000259" key="6">
    <source>
        <dbReference type="PROSITE" id="PS51900"/>
    </source>
</evidence>
<dbReference type="InterPro" id="IPR013762">
    <property type="entry name" value="Integrase-like_cat_sf"/>
</dbReference>
<proteinExistence type="inferred from homology"/>
<sequence length="330" mass="38106">MTMVLLKPVDGRTPNELEILFKDFLNEQKFTRCARHATLQGYVAAMQLFLRIVKEADLRNIQDRPTWIGFFSALNERERLVGKQMKQTGVKASTLLTYRSKLDVFMRWLVATNQIKTNPLTSIERPNVQYVDRRFLTESEIRRLFQTCQYDHKWASDFIRIRNYTILRVLILTGVRRGELLGLHLQDVDLDKGTLTVRAETSKSKMPRPIPLPRPLMIELSDYLQARKNHAIAYLSPALFVSGTKDRAFGQHGLKHLVDLLAKESGVHFHVHRARHTFASELNRHGTPLQHLQQLMGHHDPRMTMAYGRNVSVDTLRPAVEKIGSDGYSR</sequence>
<dbReference type="GO" id="GO:0015074">
    <property type="term" value="P:DNA integration"/>
    <property type="evidence" value="ECO:0007669"/>
    <property type="project" value="InterPro"/>
</dbReference>
<gene>
    <name evidence="7" type="ORF">A2304_00595</name>
</gene>
<keyword evidence="2 4" id="KW-0238">DNA-binding</keyword>
<comment type="caution">
    <text evidence="7">The sequence shown here is derived from an EMBL/GenBank/DDBJ whole genome shotgun (WGS) entry which is preliminary data.</text>
</comment>
<evidence type="ECO:0000313" key="8">
    <source>
        <dbReference type="Proteomes" id="UP000176501"/>
    </source>
</evidence>
<dbReference type="InterPro" id="IPR010998">
    <property type="entry name" value="Integrase_recombinase_N"/>
</dbReference>
<dbReference type="GO" id="GO:0003677">
    <property type="term" value="F:DNA binding"/>
    <property type="evidence" value="ECO:0007669"/>
    <property type="project" value="UniProtKB-UniRule"/>
</dbReference>
<evidence type="ECO:0000256" key="1">
    <source>
        <dbReference type="ARBA" id="ARBA00008857"/>
    </source>
</evidence>
<dbReference type="InterPro" id="IPR050090">
    <property type="entry name" value="Tyrosine_recombinase_XerCD"/>
</dbReference>
<evidence type="ECO:0000256" key="4">
    <source>
        <dbReference type="PROSITE-ProRule" id="PRU01248"/>
    </source>
</evidence>
<feature type="domain" description="Core-binding (CB)" evidence="6">
    <location>
        <begin position="15"/>
        <end position="110"/>
    </location>
</feature>
<reference evidence="7 8" key="1">
    <citation type="journal article" date="2016" name="Nat. Commun.">
        <title>Thousands of microbial genomes shed light on interconnected biogeochemical processes in an aquifer system.</title>
        <authorList>
            <person name="Anantharaman K."/>
            <person name="Brown C.T."/>
            <person name="Hug L.A."/>
            <person name="Sharon I."/>
            <person name="Castelle C.J."/>
            <person name="Probst A.J."/>
            <person name="Thomas B.C."/>
            <person name="Singh A."/>
            <person name="Wilkins M.J."/>
            <person name="Karaoz U."/>
            <person name="Brodie E.L."/>
            <person name="Williams K.H."/>
            <person name="Hubbard S.S."/>
            <person name="Banfield J.F."/>
        </authorList>
    </citation>
    <scope>NUCLEOTIDE SEQUENCE [LARGE SCALE GENOMIC DNA]</scope>
</reference>